<dbReference type="PANTHER" id="PTHR30469:SF15">
    <property type="entry name" value="HLYD FAMILY OF SECRETION PROTEINS"/>
    <property type="match status" value="1"/>
</dbReference>
<dbReference type="PANTHER" id="PTHR30469">
    <property type="entry name" value="MULTIDRUG RESISTANCE PROTEIN MDTA"/>
    <property type="match status" value="1"/>
</dbReference>
<dbReference type="AlphaFoldDB" id="A0A1E3GRY8"/>
<protein>
    <submittedName>
        <fullName evidence="3">Multidrug resistance protein MdtA</fullName>
    </submittedName>
</protein>
<dbReference type="STRING" id="291169.A9E74_01519"/>
<proteinExistence type="inferred from homology"/>
<dbReference type="RefSeq" id="WP_069295984.1">
    <property type="nucleotide sequence ID" value="NZ_MCRI01000013.1"/>
</dbReference>
<dbReference type="SUPFAM" id="SSF111369">
    <property type="entry name" value="HlyD-like secretion proteins"/>
    <property type="match status" value="1"/>
</dbReference>
<comment type="similarity">
    <text evidence="1">Belongs to the membrane fusion protein (MFP) (TC 8.A.1) family.</text>
</comment>
<evidence type="ECO:0000313" key="3">
    <source>
        <dbReference type="EMBL" id="ODN66822.1"/>
    </source>
</evidence>
<dbReference type="Proteomes" id="UP000094379">
    <property type="component" value="Unassembled WGS sequence"/>
</dbReference>
<dbReference type="InterPro" id="IPR006143">
    <property type="entry name" value="RND_pump_MFP"/>
</dbReference>
<dbReference type="GO" id="GO:1990281">
    <property type="term" value="C:efflux pump complex"/>
    <property type="evidence" value="ECO:0007669"/>
    <property type="project" value="TreeGrafter"/>
</dbReference>
<comment type="caution">
    <text evidence="3">The sequence shown here is derived from an EMBL/GenBank/DDBJ whole genome shotgun (WGS) entry which is preliminary data.</text>
</comment>
<dbReference type="Pfam" id="PF25917">
    <property type="entry name" value="BSH_RND"/>
    <property type="match status" value="1"/>
</dbReference>
<evidence type="ECO:0000313" key="4">
    <source>
        <dbReference type="Proteomes" id="UP000094379"/>
    </source>
</evidence>
<keyword evidence="4" id="KW-1185">Reference proteome</keyword>
<reference evidence="3 4" key="1">
    <citation type="submission" date="2016-07" db="EMBL/GenBank/DDBJ databases">
        <title>Draft Genome Sequence of Methylophaga muralis Bur 1.</title>
        <authorList>
            <person name="Vasilenko O.V."/>
            <person name="Doronina N.V."/>
            <person name="Shmareva M.N."/>
            <person name="Tarlachkov S.V."/>
            <person name="Mustakhimov I."/>
            <person name="Trotsenko Y.A."/>
        </authorList>
    </citation>
    <scope>NUCLEOTIDE SEQUENCE [LARGE SCALE GENOMIC DNA]</scope>
    <source>
        <strain evidence="3 4">Bur 1</strain>
    </source>
</reference>
<dbReference type="Gene3D" id="2.40.420.20">
    <property type="match status" value="1"/>
</dbReference>
<name>A0A1E3GRY8_9GAMM</name>
<accession>A0A1E3GRY8</accession>
<sequence length="410" mass="45236">MIKRLLPPLLVVALAIVIFSTLISTRPQAPTQDRPSQAVLVDTQRIDFADLSPTLTLYGRLEAPQMANLRAAVTADVLEVHVFDGQQVKQGDVLIELDPQEAQLALDQAAAELALIDAQIAAEQSQLKRNEALLSTQQQLVDLAKAAVNRAEKLQQSQLSSQALLDESISLQQQQNLTLKQRQFDIQDHPIRIAELNARRQQAQAQLNRAELDLSRTVITAPFDGRISSRQIAKGDRVQIGDALMTLYDMQQLELRASISQRYLVDIYPVLEKQSLNATAQIAGQQYQFELQRLAGEVNANVAGRDGLFRLKGEPGPLAVGEFVSVQLTLPQRGNSIAIPYSALYGLDRVYRVRDNRLEAVQVSKIGDYSDQDGKSRLLIQSQDLQQGDIIITTQLPNAINGLAVSVKGE</sequence>
<gene>
    <name evidence="3" type="primary">mdtA_3</name>
    <name evidence="3" type="ORF">A9E74_01519</name>
</gene>
<dbReference type="InterPro" id="IPR058625">
    <property type="entry name" value="MdtA-like_BSH"/>
</dbReference>
<evidence type="ECO:0000256" key="1">
    <source>
        <dbReference type="ARBA" id="ARBA00009477"/>
    </source>
</evidence>
<evidence type="ECO:0000259" key="2">
    <source>
        <dbReference type="Pfam" id="PF25917"/>
    </source>
</evidence>
<dbReference type="NCBIfam" id="TIGR01730">
    <property type="entry name" value="RND_mfp"/>
    <property type="match status" value="1"/>
</dbReference>
<dbReference type="EMBL" id="MCRI01000013">
    <property type="protein sequence ID" value="ODN66822.1"/>
    <property type="molecule type" value="Genomic_DNA"/>
</dbReference>
<organism evidence="3 4">
    <name type="scientific">Methylophaga muralis</name>
    <dbReference type="NCBI Taxonomy" id="291169"/>
    <lineage>
        <taxon>Bacteria</taxon>
        <taxon>Pseudomonadati</taxon>
        <taxon>Pseudomonadota</taxon>
        <taxon>Gammaproteobacteria</taxon>
        <taxon>Thiotrichales</taxon>
        <taxon>Piscirickettsiaceae</taxon>
        <taxon>Methylophaga</taxon>
    </lineage>
</organism>
<dbReference type="Gene3D" id="2.40.50.100">
    <property type="match status" value="2"/>
</dbReference>
<dbReference type="PATRIC" id="fig|291169.3.peg.1525"/>
<dbReference type="GO" id="GO:0015562">
    <property type="term" value="F:efflux transmembrane transporter activity"/>
    <property type="evidence" value="ECO:0007669"/>
    <property type="project" value="TreeGrafter"/>
</dbReference>
<feature type="domain" description="Multidrug resistance protein MdtA-like barrel-sandwich hybrid" evidence="2">
    <location>
        <begin position="66"/>
        <end position="245"/>
    </location>
</feature>